<dbReference type="PANTHER" id="PTHR13115">
    <property type="entry name" value="RNA POLYMERASE-ASSOCIATED PROTEIN RTF1 HOMOLOG"/>
    <property type="match status" value="1"/>
</dbReference>
<feature type="compositionally biased region" description="Basic and acidic residues" evidence="5">
    <location>
        <begin position="28"/>
        <end position="74"/>
    </location>
</feature>
<comment type="caution">
    <text evidence="7">The sequence shown here is derived from an EMBL/GenBank/DDBJ whole genome shotgun (WGS) entry which is preliminary data.</text>
</comment>
<dbReference type="SUPFAM" id="SSF159042">
    <property type="entry name" value="Plus3-like"/>
    <property type="match status" value="1"/>
</dbReference>
<dbReference type="GO" id="GO:0003677">
    <property type="term" value="F:DNA binding"/>
    <property type="evidence" value="ECO:0007669"/>
    <property type="project" value="InterPro"/>
</dbReference>
<feature type="compositionally biased region" description="Basic and acidic residues" evidence="5">
    <location>
        <begin position="185"/>
        <end position="217"/>
    </location>
</feature>
<evidence type="ECO:0000256" key="3">
    <source>
        <dbReference type="ARBA" id="ARBA00023163"/>
    </source>
</evidence>
<evidence type="ECO:0000256" key="4">
    <source>
        <dbReference type="ARBA" id="ARBA00023242"/>
    </source>
</evidence>
<evidence type="ECO:0000256" key="5">
    <source>
        <dbReference type="SAM" id="MobiDB-lite"/>
    </source>
</evidence>
<evidence type="ECO:0000313" key="7">
    <source>
        <dbReference type="EMBL" id="TPX59348.1"/>
    </source>
</evidence>
<protein>
    <recommendedName>
        <fullName evidence="6">Plus3 domain-containing protein</fullName>
    </recommendedName>
</protein>
<keyword evidence="2" id="KW-0805">Transcription regulation</keyword>
<keyword evidence="8" id="KW-1185">Reference proteome</keyword>
<feature type="region of interest" description="Disordered" evidence="5">
    <location>
        <begin position="146"/>
        <end position="224"/>
    </location>
</feature>
<name>A0A507E895_9FUNG</name>
<dbReference type="InterPro" id="IPR004343">
    <property type="entry name" value="Plus-3_dom"/>
</dbReference>
<dbReference type="PANTHER" id="PTHR13115:SF8">
    <property type="entry name" value="RNA POLYMERASE-ASSOCIATED PROTEIN RTF1 HOMOLOG"/>
    <property type="match status" value="1"/>
</dbReference>
<dbReference type="Proteomes" id="UP000318582">
    <property type="component" value="Unassembled WGS sequence"/>
</dbReference>
<reference evidence="7 8" key="1">
    <citation type="journal article" date="2019" name="Sci. Rep.">
        <title>Comparative genomics of chytrid fungi reveal insights into the obligate biotrophic and pathogenic lifestyle of Synchytrium endobioticum.</title>
        <authorList>
            <person name="van de Vossenberg B.T.L.H."/>
            <person name="Warris S."/>
            <person name="Nguyen H.D.T."/>
            <person name="van Gent-Pelzer M.P.E."/>
            <person name="Joly D.L."/>
            <person name="van de Geest H.C."/>
            <person name="Bonants P.J.M."/>
            <person name="Smith D.S."/>
            <person name="Levesque C.A."/>
            <person name="van der Lee T.A.J."/>
        </authorList>
    </citation>
    <scope>NUCLEOTIDE SEQUENCE [LARGE SCALE GENOMIC DNA]</scope>
    <source>
        <strain evidence="7 8">CBS 809.83</strain>
    </source>
</reference>
<dbReference type="Gene3D" id="3.90.70.200">
    <property type="entry name" value="Plus-3 domain"/>
    <property type="match status" value="1"/>
</dbReference>
<feature type="region of interest" description="Disordered" evidence="5">
    <location>
        <begin position="1"/>
        <end position="114"/>
    </location>
</feature>
<keyword evidence="3" id="KW-0804">Transcription</keyword>
<evidence type="ECO:0000313" key="8">
    <source>
        <dbReference type="Proteomes" id="UP000318582"/>
    </source>
</evidence>
<sequence length="519" mass="60084">MDDTLLAMIFGGAGGQPGVVPPGAPTPEEEKEKEKQRQRELEEERERQRQREEELEREREREREREKQKEKERAAAQAIPRRTRQGARLGSDSDDEQQSSDEDDLLSDGEEWADVKKWEVGSLMGDYEDRRRLAALSELEREKVLAERRSRVEKMKERMEVKKMLRRRQSGQSKNKRLHDEDDERPAKRQTTEKARRADSMAHLRREREKKTARALKEDDDDDYVEVNNVSSQRSNEALMEDQRVEPKERDIDNERDTQELLRALPSFSELLSIQVTRAELADWVFNPFFEKAVGGCFVRYGVGADAKDPSRNVYRICQIDGIKAASRPYQVDGKLVPKLATMSHASAQRENTFSKVSNSRITESEYKRWVQTMVFEKVSWPPGHVPRKQDDLEKARNYTLSSEEVAKIVEQKKALQKVPINITTAVPELQRKLMYAEELGDADAQKAIRIQLDKLMAMVPKKDLSMPMSAREKAPEAGRLPIGRKPMEFRPKPIPMSAITNKWDSYFAMDPMLDDIKL</sequence>
<dbReference type="InterPro" id="IPR036128">
    <property type="entry name" value="Plus3-like_sf"/>
</dbReference>
<dbReference type="Pfam" id="PF03126">
    <property type="entry name" value="Plus-3"/>
    <property type="match status" value="1"/>
</dbReference>
<organism evidence="7 8">
    <name type="scientific">Powellomyces hirtus</name>
    <dbReference type="NCBI Taxonomy" id="109895"/>
    <lineage>
        <taxon>Eukaryota</taxon>
        <taxon>Fungi</taxon>
        <taxon>Fungi incertae sedis</taxon>
        <taxon>Chytridiomycota</taxon>
        <taxon>Chytridiomycota incertae sedis</taxon>
        <taxon>Chytridiomycetes</taxon>
        <taxon>Spizellomycetales</taxon>
        <taxon>Powellomycetaceae</taxon>
        <taxon>Powellomyces</taxon>
    </lineage>
</organism>
<dbReference type="GO" id="GO:1990269">
    <property type="term" value="F:RNA polymerase II C-terminal domain phosphoserine binding"/>
    <property type="evidence" value="ECO:0007669"/>
    <property type="project" value="TreeGrafter"/>
</dbReference>
<proteinExistence type="predicted"/>
<gene>
    <name evidence="7" type="ORF">PhCBS80983_g02527</name>
</gene>
<feature type="domain" description="Plus3" evidence="6">
    <location>
        <begin position="265"/>
        <end position="398"/>
    </location>
</feature>
<keyword evidence="4" id="KW-0539">Nucleus</keyword>
<dbReference type="STRING" id="109895.A0A507E895"/>
<feature type="compositionally biased region" description="Acidic residues" evidence="5">
    <location>
        <begin position="92"/>
        <end position="112"/>
    </location>
</feature>
<comment type="subcellular location">
    <subcellularLocation>
        <location evidence="1">Nucleus</location>
    </subcellularLocation>
</comment>
<dbReference type="SMART" id="SM00719">
    <property type="entry name" value="Plus3"/>
    <property type="match status" value="1"/>
</dbReference>
<evidence type="ECO:0000259" key="6">
    <source>
        <dbReference type="PROSITE" id="PS51360"/>
    </source>
</evidence>
<evidence type="ECO:0000256" key="2">
    <source>
        <dbReference type="ARBA" id="ARBA00023015"/>
    </source>
</evidence>
<feature type="compositionally biased region" description="Basic and acidic residues" evidence="5">
    <location>
        <begin position="146"/>
        <end position="163"/>
    </location>
</feature>
<dbReference type="AlphaFoldDB" id="A0A507E895"/>
<dbReference type="PROSITE" id="PS51360">
    <property type="entry name" value="PLUS3"/>
    <property type="match status" value="1"/>
</dbReference>
<evidence type="ECO:0000256" key="1">
    <source>
        <dbReference type="ARBA" id="ARBA00004123"/>
    </source>
</evidence>
<dbReference type="GO" id="GO:0016593">
    <property type="term" value="C:Cdc73/Paf1 complex"/>
    <property type="evidence" value="ECO:0007669"/>
    <property type="project" value="TreeGrafter"/>
</dbReference>
<feature type="compositionally biased region" description="Basic residues" evidence="5">
    <location>
        <begin position="164"/>
        <end position="177"/>
    </location>
</feature>
<accession>A0A507E895</accession>
<dbReference type="EMBL" id="QEAQ01000026">
    <property type="protein sequence ID" value="TPX59348.1"/>
    <property type="molecule type" value="Genomic_DNA"/>
</dbReference>